<dbReference type="EMBL" id="HG793176">
    <property type="protein sequence ID" value="CRL30024.1"/>
    <property type="molecule type" value="Genomic_DNA"/>
</dbReference>
<gene>
    <name evidence="1" type="ORF">PCAMFM013_S043g000019</name>
</gene>
<sequence length="104" mass="11361">MASSGTDEYSLGHTGQWLSEYYGRPALYNGSPARIDHGNQDAVEGGYWSSGTHCDGSAQDALPELIDPLVPFAPDFETTGTPPRRIQPYRLKQSSTVRFAVLKT</sequence>
<dbReference type="Proteomes" id="UP000053732">
    <property type="component" value="Unassembled WGS sequence"/>
</dbReference>
<name>A0A0G4PV42_PENC3</name>
<proteinExistence type="predicted"/>
<protein>
    <submittedName>
        <fullName evidence="1">Str. FM013</fullName>
    </submittedName>
</protein>
<reference evidence="1 2" key="1">
    <citation type="journal article" date="2014" name="Nat. Commun.">
        <title>Multiple recent horizontal transfers of a large genomic region in cheese making fungi.</title>
        <authorList>
            <person name="Cheeseman K."/>
            <person name="Ropars J."/>
            <person name="Renault P."/>
            <person name="Dupont J."/>
            <person name="Gouzy J."/>
            <person name="Branca A."/>
            <person name="Abraham A.L."/>
            <person name="Ceppi M."/>
            <person name="Conseiller E."/>
            <person name="Debuchy R."/>
            <person name="Malagnac F."/>
            <person name="Goarin A."/>
            <person name="Silar P."/>
            <person name="Lacoste S."/>
            <person name="Sallet E."/>
            <person name="Bensimon A."/>
            <person name="Giraud T."/>
            <person name="Brygoo Y."/>
        </authorList>
    </citation>
    <scope>NUCLEOTIDE SEQUENCE [LARGE SCALE GENOMIC DNA]</scope>
    <source>
        <strain evidence="2">FM 013</strain>
    </source>
</reference>
<accession>A0A0G4PV42</accession>
<evidence type="ECO:0000313" key="2">
    <source>
        <dbReference type="Proteomes" id="UP000053732"/>
    </source>
</evidence>
<keyword evidence="2" id="KW-1185">Reference proteome</keyword>
<evidence type="ECO:0000313" key="1">
    <source>
        <dbReference type="EMBL" id="CRL30024.1"/>
    </source>
</evidence>
<organism evidence="1 2">
    <name type="scientific">Penicillium camemberti (strain FM 013)</name>
    <dbReference type="NCBI Taxonomy" id="1429867"/>
    <lineage>
        <taxon>Eukaryota</taxon>
        <taxon>Fungi</taxon>
        <taxon>Dikarya</taxon>
        <taxon>Ascomycota</taxon>
        <taxon>Pezizomycotina</taxon>
        <taxon>Eurotiomycetes</taxon>
        <taxon>Eurotiomycetidae</taxon>
        <taxon>Eurotiales</taxon>
        <taxon>Aspergillaceae</taxon>
        <taxon>Penicillium</taxon>
    </lineage>
</organism>
<dbReference type="AlphaFoldDB" id="A0A0G4PV42"/>